<keyword evidence="21" id="KW-1185">Reference proteome</keyword>
<dbReference type="OrthoDB" id="4473401at2759"/>
<feature type="domain" description="Glycosyl hydrolase family 81 N-terminal" evidence="18">
    <location>
        <begin position="196"/>
        <end position="523"/>
    </location>
</feature>
<dbReference type="InterPro" id="IPR004837">
    <property type="entry name" value="NaCa_Exmemb"/>
</dbReference>
<dbReference type="Pfam" id="PF03639">
    <property type="entry name" value="Glyco_hydro_81"/>
    <property type="match status" value="1"/>
</dbReference>
<feature type="chain" id="PRO_5028872415" description="glucan endo-1,3-beta-D-glucosidase" evidence="16">
    <location>
        <begin position="25"/>
        <end position="1348"/>
    </location>
</feature>
<dbReference type="KEGG" id="trg:TRUGW13939_00529"/>
<evidence type="ECO:0000313" key="20">
    <source>
        <dbReference type="EMBL" id="QKX53450.1"/>
    </source>
</evidence>
<dbReference type="Gene3D" id="2.70.98.30">
    <property type="entry name" value="Golgi alpha-mannosidase II, domain 4"/>
    <property type="match status" value="1"/>
</dbReference>
<keyword evidence="13" id="KW-0624">Polysaccharide degradation</keyword>
<dbReference type="FunFam" id="1.20.1420.30:FF:000011">
    <property type="entry name" value="Vacuolar calcium ion transporter"/>
    <property type="match status" value="1"/>
</dbReference>
<evidence type="ECO:0000256" key="9">
    <source>
        <dbReference type="ARBA" id="ARBA00023136"/>
    </source>
</evidence>
<evidence type="ECO:0000256" key="5">
    <source>
        <dbReference type="ARBA" id="ARBA00012780"/>
    </source>
</evidence>
<dbReference type="EMBL" id="CP055898">
    <property type="protein sequence ID" value="QKX53450.1"/>
    <property type="molecule type" value="Genomic_DNA"/>
</dbReference>
<protein>
    <recommendedName>
        <fullName evidence="5">glucan endo-1,3-beta-D-glucosidase</fullName>
        <ecNumber evidence="5">3.2.1.39</ecNumber>
    </recommendedName>
</protein>
<dbReference type="NCBIfam" id="TIGR00378">
    <property type="entry name" value="cax"/>
    <property type="match status" value="1"/>
</dbReference>
<accession>A0A7H8QHR9</accession>
<organism evidence="20 21">
    <name type="scientific">Talaromyces rugulosus</name>
    <name type="common">Penicillium rugulosum</name>
    <dbReference type="NCBI Taxonomy" id="121627"/>
    <lineage>
        <taxon>Eukaryota</taxon>
        <taxon>Fungi</taxon>
        <taxon>Dikarya</taxon>
        <taxon>Ascomycota</taxon>
        <taxon>Pezizomycotina</taxon>
        <taxon>Eurotiomycetes</taxon>
        <taxon>Eurotiomycetidae</taxon>
        <taxon>Eurotiales</taxon>
        <taxon>Trichocomaceae</taxon>
        <taxon>Talaromyces</taxon>
        <taxon>Talaromyces sect. Islandici</taxon>
    </lineage>
</organism>
<dbReference type="RefSeq" id="XP_035339629.1">
    <property type="nucleotide sequence ID" value="XM_035483736.1"/>
</dbReference>
<dbReference type="FunFam" id="2.70.98.30:FF:000006">
    <property type="entry name" value="Endo-1,3-beta-glucanase Engl1"/>
    <property type="match status" value="1"/>
</dbReference>
<reference evidence="21" key="1">
    <citation type="submission" date="2020-06" db="EMBL/GenBank/DDBJ databases">
        <title>A chromosome-scale genome assembly of Talaromyces rugulosus W13939.</title>
        <authorList>
            <person name="Wang B."/>
            <person name="Guo L."/>
            <person name="Ye K."/>
            <person name="Wang L."/>
        </authorList>
    </citation>
    <scope>NUCLEOTIDE SEQUENCE [LARGE SCALE GENOMIC DNA]</scope>
    <source>
        <strain evidence="21">W13939</strain>
    </source>
</reference>
<feature type="region of interest" description="Disordered" evidence="14">
    <location>
        <begin position="906"/>
        <end position="942"/>
    </location>
</feature>
<comment type="similarity">
    <text evidence="4">Belongs to the glycosyl hydrolase 81 family.</text>
</comment>
<dbReference type="PROSITE" id="PS52008">
    <property type="entry name" value="GH81"/>
    <property type="match status" value="1"/>
</dbReference>
<dbReference type="GeneID" id="55988042"/>
<feature type="transmembrane region" description="Helical" evidence="15">
    <location>
        <begin position="1196"/>
        <end position="1220"/>
    </location>
</feature>
<feature type="transmembrane region" description="Helical" evidence="15">
    <location>
        <begin position="1058"/>
        <end position="1077"/>
    </location>
</feature>
<dbReference type="InterPro" id="IPR040451">
    <property type="entry name" value="GH81_N"/>
</dbReference>
<evidence type="ECO:0000256" key="4">
    <source>
        <dbReference type="ARBA" id="ARBA00010730"/>
    </source>
</evidence>
<evidence type="ECO:0000256" key="6">
    <source>
        <dbReference type="ARBA" id="ARBA00022692"/>
    </source>
</evidence>
<feature type="transmembrane region" description="Helical" evidence="15">
    <location>
        <begin position="1130"/>
        <end position="1151"/>
    </location>
</feature>
<name>A0A7H8QHR9_TALRU</name>
<gene>
    <name evidence="20" type="ORF">TRUGW13939_00529</name>
</gene>
<comment type="catalytic activity">
    <reaction evidence="1">
        <text>Hydrolysis of (1-&gt;3)-beta-D-glucosidic linkages in (1-&gt;3)-beta-D-glucans.</text>
        <dbReference type="EC" id="3.2.1.39"/>
    </reaction>
</comment>
<comment type="subcellular location">
    <subcellularLocation>
        <location evidence="2">Membrane</location>
        <topology evidence="2">Multi-pass membrane protein</topology>
    </subcellularLocation>
</comment>
<feature type="transmembrane region" description="Helical" evidence="15">
    <location>
        <begin position="1025"/>
        <end position="1046"/>
    </location>
</feature>
<evidence type="ECO:0000256" key="1">
    <source>
        <dbReference type="ARBA" id="ARBA00000382"/>
    </source>
</evidence>
<feature type="domain" description="Sodium/calcium exchanger membrane region" evidence="17">
    <location>
        <begin position="993"/>
        <end position="1153"/>
    </location>
</feature>
<keyword evidence="16" id="KW-0732">Signal</keyword>
<evidence type="ECO:0000259" key="18">
    <source>
        <dbReference type="Pfam" id="PF03639"/>
    </source>
</evidence>
<dbReference type="NCBIfam" id="TIGR00846">
    <property type="entry name" value="caca2"/>
    <property type="match status" value="1"/>
</dbReference>
<keyword evidence="7" id="KW-0378">Hydrolase</keyword>
<evidence type="ECO:0000259" key="19">
    <source>
        <dbReference type="Pfam" id="PF17652"/>
    </source>
</evidence>
<evidence type="ECO:0000256" key="13">
    <source>
        <dbReference type="ARBA" id="ARBA00023326"/>
    </source>
</evidence>
<dbReference type="Pfam" id="PF17652">
    <property type="entry name" value="Glyco_hydro81C"/>
    <property type="match status" value="1"/>
</dbReference>
<proteinExistence type="inferred from homology"/>
<feature type="region of interest" description="Disordered" evidence="14">
    <location>
        <begin position="129"/>
        <end position="171"/>
    </location>
</feature>
<dbReference type="GO" id="GO:0000272">
    <property type="term" value="P:polysaccharide catabolic process"/>
    <property type="evidence" value="ECO:0007669"/>
    <property type="project" value="UniProtKB-KW"/>
</dbReference>
<feature type="transmembrane region" description="Helical" evidence="15">
    <location>
        <begin position="1097"/>
        <end position="1118"/>
    </location>
</feature>
<dbReference type="EC" id="3.2.1.39" evidence="5"/>
<feature type="transmembrane region" description="Helical" evidence="15">
    <location>
        <begin position="1232"/>
        <end position="1256"/>
    </location>
</feature>
<keyword evidence="10" id="KW-0119">Carbohydrate metabolism</keyword>
<keyword evidence="9 15" id="KW-0472">Membrane</keyword>
<keyword evidence="11" id="KW-0326">Glycosidase</keyword>
<evidence type="ECO:0000256" key="16">
    <source>
        <dbReference type="SAM" id="SignalP"/>
    </source>
</evidence>
<evidence type="ECO:0000313" key="21">
    <source>
        <dbReference type="Proteomes" id="UP000509510"/>
    </source>
</evidence>
<dbReference type="Gene3D" id="1.20.5.420">
    <property type="entry name" value="Immunoglobulin FC, subunit C"/>
    <property type="match status" value="1"/>
</dbReference>
<dbReference type="FunFam" id="1.20.1420.30:FF:000021">
    <property type="entry name" value="Vacuolar calcium ion transporter"/>
    <property type="match status" value="1"/>
</dbReference>
<sequence>MQRHITWLSVVILIWSQAIHLVSCYQEASHVSGGTSVGTATQSTSFTTLYPPHNAYRVLVAQTQGVYNAQLEREGHPALLPFPLPLPLPSVALNLGGNADVVTSIPSTSSSSSWTTTVVETVKTTVPFNPTGSATTTSTSVGQDTKTTVTSLPSQTATQKPATRAASSAASMNQQDVFNTVSLDAVPTNIATKDDHPVPKIGIVNTTSPIETNKFYANFFLGDQTTSSFSQPYSLSWAKGSGGARSWGLVASHTELDQLVYGNTSAELPKNPVEYYLNPIGLQPLILSAAEFGNSTVLNTDRLTGFSANVILQPSNGSSQSITFPIVQGMGFVTGVYSGLQPFIQSSILFRNVVQAGSPRPGTYKFQITLEDNKSWLMYVTPDDGLQPTFNFTTSATTLAGPAGFSGAIQIAKNPAGSGGEAVYDQSAGVYATTANISGSVTDTTGTYKLSWEKAGRNASSAPLLMFALPHHIQSFDDTTKQGLQAVQLRATTKGNTTAVLGDSWTMVEQNLPMDMDFAPWSPALGSVSTLSAENIQTIMDAAKTELTVDVDGQSNVNSMYYGGKVLSKFATLVYTVNTLANDPQAAAETLDGLKTAFARFVNNEQQFPLVYDNVWKGVVSSAAWATNDLNQDFGNSGYNDHHFHYGYFIHAAAIIGALDPSWIEPNKAWVNMLVRDAGNPATDDPFFPFSRAFDWFHGHSWAKGLFVSGDGKDEESTSEDAMFAYAVKMWGKTSGDKSMEARGNLMLAVLRRTLSNYFLMEDDNLNQPNNFVNNRVTGILFENKAHHTTYFGANLEYIQGIHMLPLLPSSAYTRNQTFVQQEWDSMFAENACSPASKVSSGGWKGVLYANRAITNPDESYEFFKQPNFDQGWIDGGATRTWYLAYAAGLKGGKFSASFKTQVHRQGSLSRSMTGVSSNGSLEPDERSNLLPHRDSVRSQSGSPYLRDERFWVRIPTQFGHLTWATLLSNYVNVLLVFVPLGIVSGALEWGAATVFTLNFLAIMPLASLLSFATEELAATMGQTLGGLMNATFGNAVELIVSIIALKDGQIRVVQASMLGSILSNILLVLGCCFLVGGLRFPEQRFNSTVASTMSSLMAVASASLIIPASLFAAMSDSRDTDPSETRDNILLLSRGTAIILLLLYVMYLVFQLKTHAKMFEEGFQEEGLANGQQTGETEEAAPVEHHEEEHILNPFAAGVALVIVTILVAICAEYLVGSIEGIVEKTGMTKTFIGLVLIPIVGNAAEHVTAVVVAYKDKMDLAIGVAIGSSLQIALFVTPFLVILGWIMGAEMTLHFQVFETVSFFISALVVILLIQDGKSNYLEGGLCLGMYAILAIAFYVYPDSAQ</sequence>
<keyword evidence="8 15" id="KW-1133">Transmembrane helix</keyword>
<dbReference type="GO" id="GO:0052861">
    <property type="term" value="F:endo-1,3(4)-beta-glucanase activity"/>
    <property type="evidence" value="ECO:0007669"/>
    <property type="project" value="InterPro"/>
</dbReference>
<dbReference type="PANTHER" id="PTHR31983">
    <property type="entry name" value="ENDO-1,3(4)-BETA-GLUCANASE 1"/>
    <property type="match status" value="1"/>
</dbReference>
<dbReference type="GO" id="GO:0042973">
    <property type="term" value="F:glucan endo-1,3-beta-D-glucosidase activity"/>
    <property type="evidence" value="ECO:0007669"/>
    <property type="project" value="UniProtKB-EC"/>
</dbReference>
<dbReference type="InterPro" id="IPR004798">
    <property type="entry name" value="CAX-like"/>
</dbReference>
<dbReference type="Pfam" id="PF01699">
    <property type="entry name" value="Na_Ca_ex"/>
    <property type="match status" value="2"/>
</dbReference>
<dbReference type="GO" id="GO:0009986">
    <property type="term" value="C:cell surface"/>
    <property type="evidence" value="ECO:0007669"/>
    <property type="project" value="TreeGrafter"/>
</dbReference>
<feature type="compositionally biased region" description="Polar residues" evidence="14">
    <location>
        <begin position="141"/>
        <end position="171"/>
    </location>
</feature>
<evidence type="ECO:0000256" key="14">
    <source>
        <dbReference type="SAM" id="MobiDB-lite"/>
    </source>
</evidence>
<dbReference type="GO" id="GO:0015369">
    <property type="term" value="F:calcium:proton antiporter activity"/>
    <property type="evidence" value="ECO:0007669"/>
    <property type="project" value="InterPro"/>
</dbReference>
<dbReference type="Gene3D" id="1.20.1420.30">
    <property type="entry name" value="NCX, central ion-binding region"/>
    <property type="match status" value="2"/>
</dbReference>
<evidence type="ECO:0000259" key="17">
    <source>
        <dbReference type="Pfam" id="PF01699"/>
    </source>
</evidence>
<evidence type="ECO:0000256" key="2">
    <source>
        <dbReference type="ARBA" id="ARBA00004141"/>
    </source>
</evidence>
<feature type="transmembrane region" description="Helical" evidence="15">
    <location>
        <begin position="1262"/>
        <end position="1287"/>
    </location>
</feature>
<feature type="domain" description="Sodium/calcium exchanger membrane region" evidence="17">
    <location>
        <begin position="1200"/>
        <end position="1341"/>
    </location>
</feature>
<keyword evidence="12" id="KW-0961">Cell wall biogenesis/degradation</keyword>
<dbReference type="PANTHER" id="PTHR31983:SF0">
    <property type="entry name" value="GLUCAN ENDO-1,3-BETA-D-GLUCOSIDASE 2"/>
    <property type="match status" value="1"/>
</dbReference>
<feature type="compositionally biased region" description="Polar residues" evidence="14">
    <location>
        <begin position="906"/>
        <end position="921"/>
    </location>
</feature>
<evidence type="ECO:0000256" key="7">
    <source>
        <dbReference type="ARBA" id="ARBA00022801"/>
    </source>
</evidence>
<comment type="similarity">
    <text evidence="3">Belongs to the Ca(2+):cation antiporter (CaCA) (TC 2.A.19) family.</text>
</comment>
<evidence type="ECO:0000256" key="12">
    <source>
        <dbReference type="ARBA" id="ARBA00023316"/>
    </source>
</evidence>
<feature type="compositionally biased region" description="Basic and acidic residues" evidence="14">
    <location>
        <begin position="924"/>
        <end position="937"/>
    </location>
</feature>
<dbReference type="InterPro" id="IPR044880">
    <property type="entry name" value="NCX_ion-bd_dom_sf"/>
</dbReference>
<feature type="signal peptide" evidence="16">
    <location>
        <begin position="1"/>
        <end position="24"/>
    </location>
</feature>
<evidence type="ECO:0000256" key="15">
    <source>
        <dbReference type="SAM" id="Phobius"/>
    </source>
</evidence>
<dbReference type="GO" id="GO:0016020">
    <property type="term" value="C:membrane"/>
    <property type="evidence" value="ECO:0007669"/>
    <property type="project" value="UniProtKB-SubCell"/>
</dbReference>
<feature type="transmembrane region" description="Helical" evidence="15">
    <location>
        <begin position="1299"/>
        <end position="1317"/>
    </location>
</feature>
<dbReference type="InterPro" id="IPR040720">
    <property type="entry name" value="GH81_C"/>
</dbReference>
<feature type="compositionally biased region" description="Low complexity" evidence="14">
    <location>
        <begin position="129"/>
        <end position="140"/>
    </location>
</feature>
<evidence type="ECO:0000256" key="3">
    <source>
        <dbReference type="ARBA" id="ARBA00008170"/>
    </source>
</evidence>
<feature type="domain" description="Glycosyl hydrolase family 81 C-terminal" evidence="19">
    <location>
        <begin position="531"/>
        <end position="884"/>
    </location>
</feature>
<evidence type="ECO:0000256" key="11">
    <source>
        <dbReference type="ARBA" id="ARBA00023295"/>
    </source>
</evidence>
<dbReference type="InterPro" id="IPR005200">
    <property type="entry name" value="Endo-beta-glucanase"/>
</dbReference>
<feature type="transmembrane region" description="Helical" evidence="15">
    <location>
        <begin position="1323"/>
        <end position="1343"/>
    </location>
</feature>
<dbReference type="Proteomes" id="UP000509510">
    <property type="component" value="Chromosome I"/>
</dbReference>
<feature type="transmembrane region" description="Helical" evidence="15">
    <location>
        <begin position="990"/>
        <end position="1013"/>
    </location>
</feature>
<evidence type="ECO:0000256" key="10">
    <source>
        <dbReference type="ARBA" id="ARBA00023277"/>
    </source>
</evidence>
<evidence type="ECO:0000256" key="8">
    <source>
        <dbReference type="ARBA" id="ARBA00022989"/>
    </source>
</evidence>
<dbReference type="Gene3D" id="1.10.287.1170">
    <property type="entry name" value="glycoside hydrolase family 81 endo-[beta] glucanase"/>
    <property type="match status" value="1"/>
</dbReference>
<dbReference type="GO" id="GO:0071555">
    <property type="term" value="P:cell wall organization"/>
    <property type="evidence" value="ECO:0007669"/>
    <property type="project" value="UniProtKB-KW"/>
</dbReference>
<keyword evidence="6 15" id="KW-0812">Transmembrane</keyword>